<evidence type="ECO:0000313" key="3">
    <source>
        <dbReference type="Proteomes" id="UP000248214"/>
    </source>
</evidence>
<dbReference type="Proteomes" id="UP000248214">
    <property type="component" value="Unassembled WGS sequence"/>
</dbReference>
<organism evidence="2 3">
    <name type="scientific">Salipaludibacillus keqinensis</name>
    <dbReference type="NCBI Taxonomy" id="2045207"/>
    <lineage>
        <taxon>Bacteria</taxon>
        <taxon>Bacillati</taxon>
        <taxon>Bacillota</taxon>
        <taxon>Bacilli</taxon>
        <taxon>Bacillales</taxon>
        <taxon>Bacillaceae</taxon>
    </lineage>
</organism>
<dbReference type="RefSeq" id="WP_110608306.1">
    <property type="nucleotide sequence ID" value="NZ_PDOD01000001.1"/>
</dbReference>
<proteinExistence type="predicted"/>
<dbReference type="AlphaFoldDB" id="A0A323THR7"/>
<gene>
    <name evidence="2" type="ORF">CR194_03840</name>
</gene>
<dbReference type="EMBL" id="PDOD01000001">
    <property type="protein sequence ID" value="PYZ94672.1"/>
    <property type="molecule type" value="Genomic_DNA"/>
</dbReference>
<feature type="region of interest" description="Disordered" evidence="1">
    <location>
        <begin position="1"/>
        <end position="61"/>
    </location>
</feature>
<comment type="caution">
    <text evidence="2">The sequence shown here is derived from an EMBL/GenBank/DDBJ whole genome shotgun (WGS) entry which is preliminary data.</text>
</comment>
<sequence>MKDNKPVENSDEARQKYFMDVDRMINEGLGGGTVSPRENSGEIEQTRDLDREEAPHEAEND</sequence>
<feature type="compositionally biased region" description="Basic and acidic residues" evidence="1">
    <location>
        <begin position="44"/>
        <end position="61"/>
    </location>
</feature>
<accession>A0A323THR7</accession>
<protein>
    <submittedName>
        <fullName evidence="2">Uncharacterized protein</fullName>
    </submittedName>
</protein>
<keyword evidence="3" id="KW-1185">Reference proteome</keyword>
<dbReference type="OrthoDB" id="2454402at2"/>
<reference evidence="2 3" key="1">
    <citation type="submission" date="2017-10" db="EMBL/GenBank/DDBJ databases">
        <title>Bacillus sp. nov., a halophilic bacterium isolated from a Keqin Lake.</title>
        <authorList>
            <person name="Wang H."/>
        </authorList>
    </citation>
    <scope>NUCLEOTIDE SEQUENCE [LARGE SCALE GENOMIC DNA]</scope>
    <source>
        <strain evidence="2 3">KQ-12</strain>
    </source>
</reference>
<feature type="compositionally biased region" description="Basic and acidic residues" evidence="1">
    <location>
        <begin position="1"/>
        <end position="25"/>
    </location>
</feature>
<name>A0A323THR7_9BACI</name>
<evidence type="ECO:0000313" key="2">
    <source>
        <dbReference type="EMBL" id="PYZ94672.1"/>
    </source>
</evidence>
<evidence type="ECO:0000256" key="1">
    <source>
        <dbReference type="SAM" id="MobiDB-lite"/>
    </source>
</evidence>